<dbReference type="Proteomes" id="UP000789396">
    <property type="component" value="Unassembled WGS sequence"/>
</dbReference>
<organism evidence="2 3">
    <name type="scientific">Racocetra fulgida</name>
    <dbReference type="NCBI Taxonomy" id="60492"/>
    <lineage>
        <taxon>Eukaryota</taxon>
        <taxon>Fungi</taxon>
        <taxon>Fungi incertae sedis</taxon>
        <taxon>Mucoromycota</taxon>
        <taxon>Glomeromycotina</taxon>
        <taxon>Glomeromycetes</taxon>
        <taxon>Diversisporales</taxon>
        <taxon>Gigasporaceae</taxon>
        <taxon>Racocetra</taxon>
    </lineage>
</organism>
<dbReference type="Gene3D" id="1.10.510.10">
    <property type="entry name" value="Transferase(Phosphotransferase) domain 1"/>
    <property type="match status" value="1"/>
</dbReference>
<evidence type="ECO:0000313" key="2">
    <source>
        <dbReference type="EMBL" id="CAG8453126.1"/>
    </source>
</evidence>
<sequence length="281" mass="32577">MENYHSTPNIDLSEIYYSSETVEFEELMKVVLKCLNNSKNLTADILQEITHYRKFEHSSRVIFISQCYGISQDPATGNYIMIMHYFEGGNLRQYLTNYNSRLSFGDKLGLLYTMANGLFYIHFNGLIHRDFHPGNILNRYSEELSFECIRPNKTTQYIGCYVTDLGLCKPLNEANDDESIYGVLPYVAPEICSKGLRPNLDITNIPQLLKELIVKCWDDDHLARPKASDLLELFRKWYSDQDEEFCRQYKQIEDAERPITSVSENLNELNIEDNSVAANIT</sequence>
<proteinExistence type="predicted"/>
<dbReference type="PANTHER" id="PTHR44329:SF289">
    <property type="entry name" value="SERINE_THREONINE-PROTEIN KINASE VIK"/>
    <property type="match status" value="1"/>
</dbReference>
<name>A0A9N8VKP4_9GLOM</name>
<reference evidence="2" key="1">
    <citation type="submission" date="2021-06" db="EMBL/GenBank/DDBJ databases">
        <authorList>
            <person name="Kallberg Y."/>
            <person name="Tangrot J."/>
            <person name="Rosling A."/>
        </authorList>
    </citation>
    <scope>NUCLEOTIDE SEQUENCE</scope>
    <source>
        <strain evidence="2">IN212</strain>
    </source>
</reference>
<dbReference type="EMBL" id="CAJVPZ010000103">
    <property type="protein sequence ID" value="CAG8453126.1"/>
    <property type="molecule type" value="Genomic_DNA"/>
</dbReference>
<keyword evidence="3" id="KW-1185">Reference proteome</keyword>
<dbReference type="GO" id="GO:0004674">
    <property type="term" value="F:protein serine/threonine kinase activity"/>
    <property type="evidence" value="ECO:0007669"/>
    <property type="project" value="TreeGrafter"/>
</dbReference>
<protein>
    <submittedName>
        <fullName evidence="2">10885_t:CDS:1</fullName>
    </submittedName>
</protein>
<dbReference type="SUPFAM" id="SSF56112">
    <property type="entry name" value="Protein kinase-like (PK-like)"/>
    <property type="match status" value="1"/>
</dbReference>
<dbReference type="Pfam" id="PF00069">
    <property type="entry name" value="Pkinase"/>
    <property type="match status" value="1"/>
</dbReference>
<gene>
    <name evidence="2" type="ORF">RFULGI_LOCUS331</name>
</gene>
<dbReference type="OrthoDB" id="2447167at2759"/>
<accession>A0A9N8VKP4</accession>
<dbReference type="InterPro" id="IPR000719">
    <property type="entry name" value="Prot_kinase_dom"/>
</dbReference>
<evidence type="ECO:0000313" key="3">
    <source>
        <dbReference type="Proteomes" id="UP000789396"/>
    </source>
</evidence>
<dbReference type="PROSITE" id="PS50011">
    <property type="entry name" value="PROTEIN_KINASE_DOM"/>
    <property type="match status" value="1"/>
</dbReference>
<dbReference type="InterPro" id="IPR051681">
    <property type="entry name" value="Ser/Thr_Kinases-Pseudokinases"/>
</dbReference>
<dbReference type="AlphaFoldDB" id="A0A9N8VKP4"/>
<dbReference type="PANTHER" id="PTHR44329">
    <property type="entry name" value="SERINE/THREONINE-PROTEIN KINASE TNNI3K-RELATED"/>
    <property type="match status" value="1"/>
</dbReference>
<dbReference type="GO" id="GO:0005524">
    <property type="term" value="F:ATP binding"/>
    <property type="evidence" value="ECO:0007669"/>
    <property type="project" value="InterPro"/>
</dbReference>
<dbReference type="InterPro" id="IPR011009">
    <property type="entry name" value="Kinase-like_dom_sf"/>
</dbReference>
<feature type="domain" description="Protein kinase" evidence="1">
    <location>
        <begin position="1"/>
        <end position="281"/>
    </location>
</feature>
<comment type="caution">
    <text evidence="2">The sequence shown here is derived from an EMBL/GenBank/DDBJ whole genome shotgun (WGS) entry which is preliminary data.</text>
</comment>
<dbReference type="CDD" id="cd00180">
    <property type="entry name" value="PKc"/>
    <property type="match status" value="1"/>
</dbReference>
<evidence type="ECO:0000259" key="1">
    <source>
        <dbReference type="PROSITE" id="PS50011"/>
    </source>
</evidence>